<keyword evidence="10" id="KW-1185">Reference proteome</keyword>
<feature type="coiled-coil region" evidence="8">
    <location>
        <begin position="193"/>
        <end position="227"/>
    </location>
</feature>
<dbReference type="Proteomes" id="UP000534783">
    <property type="component" value="Unassembled WGS sequence"/>
</dbReference>
<evidence type="ECO:0000256" key="8">
    <source>
        <dbReference type="SAM" id="Coils"/>
    </source>
</evidence>
<dbReference type="EMBL" id="VTOW01000010">
    <property type="protein sequence ID" value="NKE73708.1"/>
    <property type="molecule type" value="Genomic_DNA"/>
</dbReference>
<keyword evidence="4" id="KW-1134">Transmembrane beta strand</keyword>
<dbReference type="SUPFAM" id="SSF56954">
    <property type="entry name" value="Outer membrane efflux proteins (OEP)"/>
    <property type="match status" value="1"/>
</dbReference>
<organism evidence="9 10">
    <name type="scientific">Candidatus Manganitrophus noduliformans</name>
    <dbReference type="NCBI Taxonomy" id="2606439"/>
    <lineage>
        <taxon>Bacteria</taxon>
        <taxon>Pseudomonadati</taxon>
        <taxon>Nitrospirota</taxon>
        <taxon>Nitrospiria</taxon>
        <taxon>Candidatus Troglogloeales</taxon>
        <taxon>Candidatus Manganitrophaceae</taxon>
        <taxon>Candidatus Manganitrophus</taxon>
    </lineage>
</organism>
<evidence type="ECO:0000256" key="5">
    <source>
        <dbReference type="ARBA" id="ARBA00022692"/>
    </source>
</evidence>
<evidence type="ECO:0000256" key="7">
    <source>
        <dbReference type="ARBA" id="ARBA00023237"/>
    </source>
</evidence>
<dbReference type="InterPro" id="IPR051906">
    <property type="entry name" value="TolC-like"/>
</dbReference>
<evidence type="ECO:0000256" key="3">
    <source>
        <dbReference type="ARBA" id="ARBA00022448"/>
    </source>
</evidence>
<evidence type="ECO:0000256" key="1">
    <source>
        <dbReference type="ARBA" id="ARBA00004442"/>
    </source>
</evidence>
<comment type="subcellular location">
    <subcellularLocation>
        <location evidence="1">Cell outer membrane</location>
    </subcellularLocation>
</comment>
<gene>
    <name evidence="9" type="ORF">MNODULE_23415</name>
</gene>
<evidence type="ECO:0000313" key="9">
    <source>
        <dbReference type="EMBL" id="NKE73708.1"/>
    </source>
</evidence>
<dbReference type="Gene3D" id="1.20.1600.10">
    <property type="entry name" value="Outer membrane efflux proteins (OEP)"/>
    <property type="match status" value="1"/>
</dbReference>
<dbReference type="InterPro" id="IPR003423">
    <property type="entry name" value="OMP_efflux"/>
</dbReference>
<dbReference type="GO" id="GO:0015288">
    <property type="term" value="F:porin activity"/>
    <property type="evidence" value="ECO:0007669"/>
    <property type="project" value="TreeGrafter"/>
</dbReference>
<comment type="caution">
    <text evidence="9">The sequence shown here is derived from an EMBL/GenBank/DDBJ whole genome shotgun (WGS) entry which is preliminary data.</text>
</comment>
<keyword evidence="6" id="KW-0472">Membrane</keyword>
<protein>
    <submittedName>
        <fullName evidence="9">TolC family protein</fullName>
    </submittedName>
</protein>
<dbReference type="PANTHER" id="PTHR30026">
    <property type="entry name" value="OUTER MEMBRANE PROTEIN TOLC"/>
    <property type="match status" value="1"/>
</dbReference>
<evidence type="ECO:0000313" key="10">
    <source>
        <dbReference type="Proteomes" id="UP000534783"/>
    </source>
</evidence>
<keyword evidence="5" id="KW-0812">Transmembrane</keyword>
<keyword evidence="7" id="KW-0998">Cell outer membrane</keyword>
<name>A0A7X6DUM2_9BACT</name>
<dbReference type="RefSeq" id="WP_168063671.1">
    <property type="nucleotide sequence ID" value="NZ_VTOW01000010.1"/>
</dbReference>
<dbReference type="PANTHER" id="PTHR30026:SF20">
    <property type="entry name" value="OUTER MEMBRANE PROTEIN TOLC"/>
    <property type="match status" value="1"/>
</dbReference>
<keyword evidence="8" id="KW-0175">Coiled coil</keyword>
<evidence type="ECO:0000256" key="2">
    <source>
        <dbReference type="ARBA" id="ARBA00007613"/>
    </source>
</evidence>
<comment type="similarity">
    <text evidence="2">Belongs to the outer membrane factor (OMF) (TC 1.B.17) family.</text>
</comment>
<evidence type="ECO:0000256" key="6">
    <source>
        <dbReference type="ARBA" id="ARBA00023136"/>
    </source>
</evidence>
<dbReference type="GO" id="GO:0015562">
    <property type="term" value="F:efflux transmembrane transporter activity"/>
    <property type="evidence" value="ECO:0007669"/>
    <property type="project" value="InterPro"/>
</dbReference>
<evidence type="ECO:0000256" key="4">
    <source>
        <dbReference type="ARBA" id="ARBA00022452"/>
    </source>
</evidence>
<dbReference type="GO" id="GO:0009279">
    <property type="term" value="C:cell outer membrane"/>
    <property type="evidence" value="ECO:0007669"/>
    <property type="project" value="UniProtKB-SubCell"/>
</dbReference>
<dbReference type="AlphaFoldDB" id="A0A7X6DUM2"/>
<dbReference type="Pfam" id="PF02321">
    <property type="entry name" value="OEP"/>
    <property type="match status" value="2"/>
</dbReference>
<reference evidence="9 10" key="1">
    <citation type="journal article" date="2020" name="Nature">
        <title>Bacterial chemolithoautotrophy via manganese oxidation.</title>
        <authorList>
            <person name="Yu H."/>
            <person name="Leadbetter J.R."/>
        </authorList>
    </citation>
    <scope>NUCLEOTIDE SEQUENCE [LARGE SCALE GENOMIC DNA]</scope>
    <source>
        <strain evidence="9 10">Mn-1</strain>
    </source>
</reference>
<sequence length="448" mass="48985">MQLRRMGAAGLSAGGRFWVVFSLMSLFGFSSIDAASAQEEGLTIEEAVRLALTRNERTEIADAQLAAAAARVKKARAFFFPDLTATGGYSRSGFDDGEDDGSRFDRDPESLLGTITLNLPLFDARAFPLYSQAKHEHVAARFSTEEDKRLLAFEAADAFLRTLGVEQVQAAAERREAFARETLEDTRVRFEAKLVSSNDVTRAELELANAEREATLARGEAELARLQLGFLIVSEIRGALVIPDALLNPPQMAEPGRLIAEAQTRRLDLAAGHEQTEALRAFAEEPSRRIIPILGLTGQFQQEAGSDAESRSREWLIGLNLTWLLYDGGERQADRAERNALARSSALEVEATRRRVALDVHRALVDLESNRTATRQAATAAQMGERNAEEVAVLYGQGLASALEVADANLQRFVAEVALVQARYGQGLSHLNLRAALGFDPFGMEVTP</sequence>
<keyword evidence="3" id="KW-0813">Transport</keyword>
<accession>A0A7X6DUM2</accession>
<dbReference type="GO" id="GO:1990281">
    <property type="term" value="C:efflux pump complex"/>
    <property type="evidence" value="ECO:0007669"/>
    <property type="project" value="TreeGrafter"/>
</dbReference>
<proteinExistence type="inferred from homology"/>